<name>A0A6S6S3G2_9BACT</name>
<dbReference type="EMBL" id="CACVAQ010000046">
    <property type="protein sequence ID" value="CAA6799868.1"/>
    <property type="molecule type" value="Genomic_DNA"/>
</dbReference>
<dbReference type="PANTHER" id="PTHR42685:SF22">
    <property type="entry name" value="CONDITIONED MEDIUM FACTOR RECEPTOR 1"/>
    <property type="match status" value="1"/>
</dbReference>
<sequence length="382" mass="42691">MTTTFDIIICGAGPAGSTCALALEASGLRVALIDKQGFPRDKICGDAVAPYVPNVLNTIHPKHKAAFEQFKEKETVRTLRIVAPNQKKIDLNFPKKGVISMRMHLDHFLFEQAKKIPTVTTFTGKAVSDVQVTAKKASVTLKDGAILEGKIIVGCDGAQGVVAKQLTENKIDLKHHSAAVRVYYKNVKGIPNQTFELHYLEDVMPGYFWMFPLPNGFVNVGLGMVSQAIRAKKINLRKELIRIIEETPYLKERFEGAEQVDSPKGFGLPLGSRKVKISGDRFMLCGDAASLIDPLSGEGIGQAMISGRYAGWQAKKCFEQQDFSATTMKAYDKMVYDKLWKEHRMHYFTQRAIANRPWLINGFANLALKNAFVMRLFQRAFW</sequence>
<reference evidence="2" key="1">
    <citation type="submission" date="2020-01" db="EMBL/GenBank/DDBJ databases">
        <authorList>
            <person name="Meier V. D."/>
            <person name="Meier V D."/>
        </authorList>
    </citation>
    <scope>NUCLEOTIDE SEQUENCE</scope>
    <source>
        <strain evidence="2">HLG_WM_MAG_10</strain>
    </source>
</reference>
<dbReference type="SUPFAM" id="SSF51905">
    <property type="entry name" value="FAD/NAD(P)-binding domain"/>
    <property type="match status" value="1"/>
</dbReference>
<feature type="domain" description="FAD-binding" evidence="1">
    <location>
        <begin position="6"/>
        <end position="313"/>
    </location>
</feature>
<gene>
    <name evidence="2" type="ORF">HELGO_WM29755</name>
</gene>
<protein>
    <submittedName>
        <fullName evidence="2">Geranylgeranyl reductase</fullName>
    </submittedName>
</protein>
<dbReference type="Pfam" id="PF01494">
    <property type="entry name" value="FAD_binding_3"/>
    <property type="match status" value="1"/>
</dbReference>
<dbReference type="PANTHER" id="PTHR42685">
    <property type="entry name" value="GERANYLGERANYL DIPHOSPHATE REDUCTASE"/>
    <property type="match status" value="1"/>
</dbReference>
<dbReference type="InterPro" id="IPR036188">
    <property type="entry name" value="FAD/NAD-bd_sf"/>
</dbReference>
<organism evidence="2">
    <name type="scientific">uncultured Aureispira sp</name>
    <dbReference type="NCBI Taxonomy" id="1331704"/>
    <lineage>
        <taxon>Bacteria</taxon>
        <taxon>Pseudomonadati</taxon>
        <taxon>Bacteroidota</taxon>
        <taxon>Saprospiria</taxon>
        <taxon>Saprospirales</taxon>
        <taxon>Saprospiraceae</taxon>
        <taxon>Aureispira</taxon>
        <taxon>environmental samples</taxon>
    </lineage>
</organism>
<dbReference type="GO" id="GO:0016628">
    <property type="term" value="F:oxidoreductase activity, acting on the CH-CH group of donors, NAD or NADP as acceptor"/>
    <property type="evidence" value="ECO:0007669"/>
    <property type="project" value="InterPro"/>
</dbReference>
<dbReference type="InterPro" id="IPR002938">
    <property type="entry name" value="FAD-bd"/>
</dbReference>
<evidence type="ECO:0000313" key="2">
    <source>
        <dbReference type="EMBL" id="CAA6799868.1"/>
    </source>
</evidence>
<dbReference type="InterPro" id="IPR050407">
    <property type="entry name" value="Geranylgeranyl_reductase"/>
</dbReference>
<dbReference type="InterPro" id="IPR011777">
    <property type="entry name" value="Geranylgeranyl_Rdtase_fam"/>
</dbReference>
<accession>A0A6S6S3G2</accession>
<dbReference type="Gene3D" id="3.50.50.60">
    <property type="entry name" value="FAD/NAD(P)-binding domain"/>
    <property type="match status" value="1"/>
</dbReference>
<dbReference type="NCBIfam" id="TIGR02032">
    <property type="entry name" value="GG-red-SF"/>
    <property type="match status" value="1"/>
</dbReference>
<dbReference type="GO" id="GO:0071949">
    <property type="term" value="F:FAD binding"/>
    <property type="evidence" value="ECO:0007669"/>
    <property type="project" value="InterPro"/>
</dbReference>
<proteinExistence type="predicted"/>
<dbReference type="AlphaFoldDB" id="A0A6S6S3G2"/>
<dbReference type="PRINTS" id="PR00420">
    <property type="entry name" value="RNGMNOXGNASE"/>
</dbReference>
<evidence type="ECO:0000259" key="1">
    <source>
        <dbReference type="Pfam" id="PF01494"/>
    </source>
</evidence>